<evidence type="ECO:0000256" key="1">
    <source>
        <dbReference type="SAM" id="MobiDB-lite"/>
    </source>
</evidence>
<feature type="domain" description="BACON" evidence="3">
    <location>
        <begin position="243"/>
        <end position="317"/>
    </location>
</feature>
<comment type="caution">
    <text evidence="4">The sequence shown here is derived from an EMBL/GenBank/DDBJ whole genome shotgun (WGS) entry which is preliminary data.</text>
</comment>
<dbReference type="OrthoDB" id="136006at2"/>
<feature type="compositionally biased region" description="Polar residues" evidence="1">
    <location>
        <begin position="568"/>
        <end position="583"/>
    </location>
</feature>
<dbReference type="InterPro" id="IPR013783">
    <property type="entry name" value="Ig-like_fold"/>
</dbReference>
<dbReference type="Proteomes" id="UP000287352">
    <property type="component" value="Unassembled WGS sequence"/>
</dbReference>
<feature type="region of interest" description="Disordered" evidence="1">
    <location>
        <begin position="568"/>
        <end position="607"/>
    </location>
</feature>
<gene>
    <name evidence="4" type="ORF">KTT_34930</name>
</gene>
<evidence type="ECO:0000256" key="2">
    <source>
        <dbReference type="SAM" id="Phobius"/>
    </source>
</evidence>
<dbReference type="Gene3D" id="2.60.40.10">
    <property type="entry name" value="Immunoglobulins"/>
    <property type="match status" value="2"/>
</dbReference>
<dbReference type="InterPro" id="IPR024361">
    <property type="entry name" value="BACON"/>
</dbReference>
<keyword evidence="2" id="KW-0472">Membrane</keyword>
<dbReference type="AlphaFoldDB" id="A0A402A3B7"/>
<proteinExistence type="predicted"/>
<organism evidence="4 5">
    <name type="scientific">Tengunoibacter tsumagoiensis</name>
    <dbReference type="NCBI Taxonomy" id="2014871"/>
    <lineage>
        <taxon>Bacteria</taxon>
        <taxon>Bacillati</taxon>
        <taxon>Chloroflexota</taxon>
        <taxon>Ktedonobacteria</taxon>
        <taxon>Ktedonobacterales</taxon>
        <taxon>Dictyobacteraceae</taxon>
        <taxon>Tengunoibacter</taxon>
    </lineage>
</organism>
<keyword evidence="5" id="KW-1185">Reference proteome</keyword>
<reference evidence="5" key="1">
    <citation type="submission" date="2018-12" db="EMBL/GenBank/DDBJ databases">
        <title>Tengunoibacter tsumagoiensis gen. nov., sp. nov., Dictyobacter kobayashii sp. nov., D. alpinus sp. nov., and D. joshuensis sp. nov. and description of Dictyobacteraceae fam. nov. within the order Ktedonobacterales isolated from Tengu-no-mugimeshi.</title>
        <authorList>
            <person name="Wang C.M."/>
            <person name="Zheng Y."/>
            <person name="Sakai Y."/>
            <person name="Toyoda A."/>
            <person name="Minakuchi Y."/>
            <person name="Abe K."/>
            <person name="Yokota A."/>
            <person name="Yabe S."/>
        </authorList>
    </citation>
    <scope>NUCLEOTIDE SEQUENCE [LARGE SCALE GENOMIC DNA]</scope>
    <source>
        <strain evidence="5">Uno3</strain>
    </source>
</reference>
<keyword evidence="2" id="KW-1133">Transmembrane helix</keyword>
<accession>A0A402A3B7</accession>
<protein>
    <recommendedName>
        <fullName evidence="3">BACON domain-containing protein</fullName>
    </recommendedName>
</protein>
<name>A0A402A3B7_9CHLR</name>
<evidence type="ECO:0000313" key="4">
    <source>
        <dbReference type="EMBL" id="GCE13634.1"/>
    </source>
</evidence>
<feature type="domain" description="BACON" evidence="3">
    <location>
        <begin position="483"/>
        <end position="564"/>
    </location>
</feature>
<feature type="domain" description="BACON" evidence="3">
    <location>
        <begin position="369"/>
        <end position="452"/>
    </location>
</feature>
<evidence type="ECO:0000313" key="5">
    <source>
        <dbReference type="Proteomes" id="UP000287352"/>
    </source>
</evidence>
<dbReference type="RefSeq" id="WP_126581143.1">
    <property type="nucleotide sequence ID" value="NZ_BIFR01000001.1"/>
</dbReference>
<dbReference type="EMBL" id="BIFR01000001">
    <property type="protein sequence ID" value="GCE13634.1"/>
    <property type="molecule type" value="Genomic_DNA"/>
</dbReference>
<feature type="transmembrane region" description="Helical" evidence="2">
    <location>
        <begin position="105"/>
        <end position="129"/>
    </location>
</feature>
<dbReference type="Pfam" id="PF19190">
    <property type="entry name" value="BACON_2"/>
    <property type="match status" value="5"/>
</dbReference>
<keyword evidence="2" id="KW-0812">Transmembrane</keyword>
<feature type="domain" description="BACON" evidence="3">
    <location>
        <begin position="617"/>
        <end position="705"/>
    </location>
</feature>
<sequence length="830" mass="88004">MRICLRCGEETSDTVFCDMCQVELYQSSLQQKNTYDTLPAVTNSSGTALSALQERLEELSEGIEAPSSVMQPRHRSAKQDGVEATTQSAYQRGWRFKLSKRRWRWYFGALVLLAILGLGIDGLLILLGFTHHQSTRVLPADQPVLSLQPAQAVAGQLALIHFSHFQPSSHVFVNRDIEQQVRLDQVTPVVSVGKDGAADVHVLIGDDWGAGMHFLQAEDLQTHYTASAAVQIIGSGPALPPQLQVSKNSINMGSDEVDSNSFQALTLQNSGGGTISWSSVSDQSWLQCTPQQGLFSQQQEITIATSRTGLVAGSYHGQITLIASTGVKLGIQVIMQVQPHSQPLNGFLAVTPPVRAFTANDGEADPLSQTVTIKNPGLQSLHWSASSSAPTVTTDLQFNIFASTHWLDLQPDSGTLAPGASVAIHIQVHSHLLLPALYSGTIIFSGDQKLTLKPEAVAISLNLQPRCGLTPETGTLSFVMNAGQKQPASKSITLQPGLACQSASAWQAFVPVDWLSLAPADGILTPTQNVQTFVNINSGTLATGVYHASIVFLTNHRSQTLEVQLTITPPLTGSGTPDTSARQPTPVAREQPDGGGPPDGTAQPTVNNTATTNQAVFEIAPTALSFHMDQGQSNPEPQLLLLNNDGGGSIHWQASTRASWITLATNTGDLQTSQTLSVGITASGLETGSYTGQITFAALDETGATITNQTITVTLQLLTPCSLQVTPTSLAFNASLLQPNPADKKLTLTETGDCGRPITWSLSQDSASQAWLVPSATTGSDTGMGASLTVHVKTSGMVLGTYKGQMTLTATDRNGQASSQIVTVTLTVIG</sequence>
<feature type="domain" description="BACON" evidence="3">
    <location>
        <begin position="723"/>
        <end position="814"/>
    </location>
</feature>
<evidence type="ECO:0000259" key="3">
    <source>
        <dbReference type="Pfam" id="PF19190"/>
    </source>
</evidence>